<feature type="compositionally biased region" description="Polar residues" evidence="2">
    <location>
        <begin position="652"/>
        <end position="669"/>
    </location>
</feature>
<dbReference type="EMBL" id="GG662257">
    <property type="protein sequence ID" value="EAS06853.1"/>
    <property type="molecule type" value="Genomic_DNA"/>
</dbReference>
<feature type="region of interest" description="Disordered" evidence="2">
    <location>
        <begin position="1"/>
        <end position="163"/>
    </location>
</feature>
<evidence type="ECO:0000256" key="2">
    <source>
        <dbReference type="SAM" id="MobiDB-lite"/>
    </source>
</evidence>
<dbReference type="OrthoDB" id="287158at2759"/>
<dbReference type="PANTHER" id="PTHR23084:SF263">
    <property type="entry name" value="MORN REPEAT-CONTAINING PROTEIN 1"/>
    <property type="match status" value="1"/>
</dbReference>
<evidence type="ECO:0000256" key="1">
    <source>
        <dbReference type="ARBA" id="ARBA00022737"/>
    </source>
</evidence>
<feature type="compositionally biased region" description="Polar residues" evidence="2">
    <location>
        <begin position="1"/>
        <end position="31"/>
    </location>
</feature>
<dbReference type="Pfam" id="PF02493">
    <property type="entry name" value="MORN"/>
    <property type="match status" value="10"/>
</dbReference>
<gene>
    <name evidence="3" type="ORF">TTHERM_00724730</name>
</gene>
<feature type="compositionally biased region" description="Basic and acidic residues" evidence="2">
    <location>
        <begin position="129"/>
        <end position="163"/>
    </location>
</feature>
<dbReference type="AlphaFoldDB" id="Q24GL8"/>
<feature type="region of interest" description="Disordered" evidence="2">
    <location>
        <begin position="781"/>
        <end position="811"/>
    </location>
</feature>
<keyword evidence="1" id="KW-0677">Repeat</keyword>
<dbReference type="KEGG" id="tet:TTHERM_00724730"/>
<dbReference type="STRING" id="312017.Q24GL8"/>
<feature type="compositionally biased region" description="Low complexity" evidence="2">
    <location>
        <begin position="785"/>
        <end position="797"/>
    </location>
</feature>
<dbReference type="SMART" id="SM00698">
    <property type="entry name" value="MORN"/>
    <property type="match status" value="10"/>
</dbReference>
<keyword evidence="4" id="KW-1185">Reference proteome</keyword>
<feature type="compositionally biased region" description="Low complexity" evidence="2">
    <location>
        <begin position="105"/>
        <end position="116"/>
    </location>
</feature>
<dbReference type="eggNOG" id="KOG0229">
    <property type="taxonomic scope" value="Eukaryota"/>
</dbReference>
<dbReference type="SUPFAM" id="SSF82185">
    <property type="entry name" value="Histone H3 K4-specific methyltransferase SET7/9 N-terminal domain"/>
    <property type="match status" value="3"/>
</dbReference>
<evidence type="ECO:0000313" key="4">
    <source>
        <dbReference type="Proteomes" id="UP000009168"/>
    </source>
</evidence>
<dbReference type="RefSeq" id="XP_001027095.1">
    <property type="nucleotide sequence ID" value="XM_001027095.1"/>
</dbReference>
<dbReference type="GeneID" id="7844881"/>
<dbReference type="HOGENOM" id="CLU_347994_0_0_1"/>
<sequence length="811" mass="92544">MADQYNLSAQESQKQLNGDDIASTQSQVVNDSHQKQVESPVKSPKLEAQQIEQSKTPKSDSHSKKRPPSGQKRISIHKKIDDSSSKIQQSPQQNTAMQQELENGSQLNSISSSNQIAGSPNTSKSPLKKRSESIQRQRNGSEIKNESMKDSQISKKDSSQIRHIQDNLEMINNLNEKLRKLGEMDGDQTNPQSSYQDYLQMRINKAEKIRQDLTQPMDPQQLLEYFQNHKVHSTEILNMEELNKSQYLRLKRYKQCIYYGEVQNSSRTGKGLMMYFSGRLYEGDWQNDAKFGRGFELYPNGNAYEGYFVNGKPEGFGTYIWYNGEIYDGEWVNGMKHGSGQWMGVRGDSYTGEWKFGKADGKGVHKWINGDVYEGDFKCCLKHGKGQERFSNGDIYIGQYANGRPEGYGEYFWKDGAHYKGYFKNGLRHGQGIWRKKKDAKITDTYEGEYINDKRCGYGVFTWASGNIYKGEYFEDLRHGYGEMYWTDTSYYKGEWERGIQCGEGELYIPGEGIKKGTFVNNIFKQNGPGSNGQSQYRSFKSISEENSTPRGIYQGSMTKRQFNPHTPVLTEESKTVPTSNPHGSGSNIGYHSQQTPPSVSDFSTKLPHIKSHNNSFDIQSMRSYPGKKDQGHQADLNYQTAYDLGYDETDQQQSSNGLSSQKRSISVQQKRDTESRSTQTHPNSQNTISSERVRLRRGKSGSNATLLPPLNESVSPNIKRSNKKNREILLKKHELILWKGMRPKLNLKPRELRDYSDQKTVEIIRSYLHPPVWKPSGVAHCLDSSSPNRSPSPNGSVHQQSIQKRYSRIL</sequence>
<feature type="compositionally biased region" description="Polar residues" evidence="2">
    <location>
        <begin position="94"/>
        <end position="104"/>
    </location>
</feature>
<evidence type="ECO:0000313" key="3">
    <source>
        <dbReference type="EMBL" id="EAS06853.1"/>
    </source>
</evidence>
<feature type="compositionally biased region" description="Polar residues" evidence="2">
    <location>
        <begin position="576"/>
        <end position="604"/>
    </location>
</feature>
<name>Q24GL8_TETTS</name>
<dbReference type="PANTHER" id="PTHR23084">
    <property type="entry name" value="PHOSPHATIDYLINOSITOL-4-PHOSPHATE 5-KINASE RELATED"/>
    <property type="match status" value="1"/>
</dbReference>
<organism evidence="3 4">
    <name type="scientific">Tetrahymena thermophila (strain SB210)</name>
    <dbReference type="NCBI Taxonomy" id="312017"/>
    <lineage>
        <taxon>Eukaryota</taxon>
        <taxon>Sar</taxon>
        <taxon>Alveolata</taxon>
        <taxon>Ciliophora</taxon>
        <taxon>Intramacronucleata</taxon>
        <taxon>Oligohymenophorea</taxon>
        <taxon>Hymenostomatida</taxon>
        <taxon>Tetrahymenina</taxon>
        <taxon>Tetrahymenidae</taxon>
        <taxon>Tetrahymena</taxon>
    </lineage>
</organism>
<dbReference type="OMA" id="GDYFIGE"/>
<feature type="region of interest" description="Disordered" evidence="2">
    <location>
        <begin position="650"/>
        <end position="720"/>
    </location>
</feature>
<dbReference type="Proteomes" id="UP000009168">
    <property type="component" value="Unassembled WGS sequence"/>
</dbReference>
<reference evidence="4" key="1">
    <citation type="journal article" date="2006" name="PLoS Biol.">
        <title>Macronuclear genome sequence of the ciliate Tetrahymena thermophila, a model eukaryote.</title>
        <authorList>
            <person name="Eisen J.A."/>
            <person name="Coyne R.S."/>
            <person name="Wu M."/>
            <person name="Wu D."/>
            <person name="Thiagarajan M."/>
            <person name="Wortman J.R."/>
            <person name="Badger J.H."/>
            <person name="Ren Q."/>
            <person name="Amedeo P."/>
            <person name="Jones K.M."/>
            <person name="Tallon L.J."/>
            <person name="Delcher A.L."/>
            <person name="Salzberg S.L."/>
            <person name="Silva J.C."/>
            <person name="Haas B.J."/>
            <person name="Majoros W.H."/>
            <person name="Farzad M."/>
            <person name="Carlton J.M."/>
            <person name="Smith R.K. Jr."/>
            <person name="Garg J."/>
            <person name="Pearlman R.E."/>
            <person name="Karrer K.M."/>
            <person name="Sun L."/>
            <person name="Manning G."/>
            <person name="Elde N.C."/>
            <person name="Turkewitz A.P."/>
            <person name="Asai D.J."/>
            <person name="Wilkes D.E."/>
            <person name="Wang Y."/>
            <person name="Cai H."/>
            <person name="Collins K."/>
            <person name="Stewart B.A."/>
            <person name="Lee S.R."/>
            <person name="Wilamowska K."/>
            <person name="Weinberg Z."/>
            <person name="Ruzzo W.L."/>
            <person name="Wloga D."/>
            <person name="Gaertig J."/>
            <person name="Frankel J."/>
            <person name="Tsao C.-C."/>
            <person name="Gorovsky M.A."/>
            <person name="Keeling P.J."/>
            <person name="Waller R.F."/>
            <person name="Patron N.J."/>
            <person name="Cherry J.M."/>
            <person name="Stover N.A."/>
            <person name="Krieger C.J."/>
            <person name="del Toro C."/>
            <person name="Ryder H.F."/>
            <person name="Williamson S.C."/>
            <person name="Barbeau R.A."/>
            <person name="Hamilton E.P."/>
            <person name="Orias E."/>
        </authorList>
    </citation>
    <scope>NUCLEOTIDE SEQUENCE [LARGE SCALE GENOMIC DNA]</scope>
    <source>
        <strain evidence="4">SB210</strain>
    </source>
</reference>
<protein>
    <submittedName>
        <fullName evidence="3">MORN motif protein</fullName>
    </submittedName>
</protein>
<dbReference type="Gene3D" id="2.20.110.10">
    <property type="entry name" value="Histone H3 K4-specific methyltransferase SET7/9 N-terminal domain"/>
    <property type="match status" value="4"/>
</dbReference>
<feature type="compositionally biased region" description="Polar residues" evidence="2">
    <location>
        <begin position="677"/>
        <end position="691"/>
    </location>
</feature>
<accession>Q24GL8</accession>
<feature type="region of interest" description="Disordered" evidence="2">
    <location>
        <begin position="571"/>
        <end position="612"/>
    </location>
</feature>
<dbReference type="InterPro" id="IPR003409">
    <property type="entry name" value="MORN"/>
</dbReference>
<proteinExistence type="predicted"/>
<dbReference type="InParanoid" id="Q24GL8"/>